<dbReference type="RefSeq" id="WP_216960312.1">
    <property type="nucleotide sequence ID" value="NZ_JAHOPB010000001.1"/>
</dbReference>
<comment type="caution">
    <text evidence="1">The sequence shown here is derived from an EMBL/GenBank/DDBJ whole genome shotgun (WGS) entry which is preliminary data.</text>
</comment>
<dbReference type="NCBIfam" id="TIGR01509">
    <property type="entry name" value="HAD-SF-IA-v3"/>
    <property type="match status" value="1"/>
</dbReference>
<organism evidence="1 2">
    <name type="scientific">Reyranella humidisoli</name>
    <dbReference type="NCBI Taxonomy" id="2849149"/>
    <lineage>
        <taxon>Bacteria</taxon>
        <taxon>Pseudomonadati</taxon>
        <taxon>Pseudomonadota</taxon>
        <taxon>Alphaproteobacteria</taxon>
        <taxon>Hyphomicrobiales</taxon>
        <taxon>Reyranellaceae</taxon>
        <taxon>Reyranella</taxon>
    </lineage>
</organism>
<name>A0ABS6IJ10_9HYPH</name>
<keyword evidence="1" id="KW-0378">Hydrolase</keyword>
<sequence length="217" mass="23512">MSRVRRSRPVLALDAMGVLYETGDDVGGLLVPFAQGRGSPATVAEIERAYLAASYGQIDAASFWERLGLDPAVEDEYLSGHRLSAGVHALLDGVGGLFDSVCCLSNDVAAWSVKLRRAHALEPAIPLWFVSGEIGLRKPDPGIYRHMRVHLGGPATGILFVDDRVPNLDVARKLGLHTLLFDPAGKTEPGAHPRIARLEELLDPKIVARATGRRPRR</sequence>
<evidence type="ECO:0000313" key="1">
    <source>
        <dbReference type="EMBL" id="MBU8874561.1"/>
    </source>
</evidence>
<gene>
    <name evidence="1" type="ORF">KQ910_12375</name>
</gene>
<dbReference type="InterPro" id="IPR006439">
    <property type="entry name" value="HAD-SF_hydro_IA"/>
</dbReference>
<protein>
    <submittedName>
        <fullName evidence="1">HAD-IA family hydrolase</fullName>
    </submittedName>
</protein>
<evidence type="ECO:0000313" key="2">
    <source>
        <dbReference type="Proteomes" id="UP000727907"/>
    </source>
</evidence>
<keyword evidence="2" id="KW-1185">Reference proteome</keyword>
<dbReference type="Proteomes" id="UP000727907">
    <property type="component" value="Unassembled WGS sequence"/>
</dbReference>
<proteinExistence type="predicted"/>
<accession>A0ABS6IJ10</accession>
<dbReference type="PANTHER" id="PTHR43611">
    <property type="entry name" value="ALPHA-D-GLUCOSE 1-PHOSPHATE PHOSPHATASE"/>
    <property type="match status" value="1"/>
</dbReference>
<dbReference type="PANTHER" id="PTHR43611:SF3">
    <property type="entry name" value="FLAVIN MONONUCLEOTIDE HYDROLASE 1, CHLOROPLATIC"/>
    <property type="match status" value="1"/>
</dbReference>
<dbReference type="EMBL" id="JAHOPB010000001">
    <property type="protein sequence ID" value="MBU8874561.1"/>
    <property type="molecule type" value="Genomic_DNA"/>
</dbReference>
<reference evidence="1 2" key="1">
    <citation type="submission" date="2021-06" db="EMBL/GenBank/DDBJ databases">
        <authorList>
            <person name="Lee D.H."/>
        </authorList>
    </citation>
    <scope>NUCLEOTIDE SEQUENCE [LARGE SCALE GENOMIC DNA]</scope>
    <source>
        <strain evidence="1 2">MMS21-HV4-11</strain>
    </source>
</reference>
<dbReference type="GO" id="GO:0016787">
    <property type="term" value="F:hydrolase activity"/>
    <property type="evidence" value="ECO:0007669"/>
    <property type="project" value="UniProtKB-KW"/>
</dbReference>